<proteinExistence type="predicted"/>
<dbReference type="PATRIC" id="fig|28092.6.peg.4049"/>
<keyword evidence="5" id="KW-1185">Reference proteome</keyword>
<organism evidence="4 5">
    <name type="scientific">Robbsia andropogonis</name>
    <dbReference type="NCBI Taxonomy" id="28092"/>
    <lineage>
        <taxon>Bacteria</taxon>
        <taxon>Pseudomonadati</taxon>
        <taxon>Pseudomonadota</taxon>
        <taxon>Betaproteobacteria</taxon>
        <taxon>Burkholderiales</taxon>
        <taxon>Burkholderiaceae</taxon>
        <taxon>Robbsia</taxon>
    </lineage>
</organism>
<reference evidence="4 5" key="1">
    <citation type="submission" date="2015-03" db="EMBL/GenBank/DDBJ databases">
        <title>Draft Genome Sequence of Burkholderia andropogonis type strain ICMP2807, isolated from Sorghum bicolor.</title>
        <authorList>
            <person name="Lopes-Santos L."/>
            <person name="Castro D.B."/>
            <person name="Ottoboni L.M."/>
            <person name="Park D."/>
            <person name="Weirc B.S."/>
            <person name="Destefano S.A."/>
        </authorList>
    </citation>
    <scope>NUCLEOTIDE SEQUENCE [LARGE SCALE GENOMIC DNA]</scope>
    <source>
        <strain evidence="4 5">ICMP2807</strain>
    </source>
</reference>
<dbReference type="STRING" id="28092.WM40_17190"/>
<dbReference type="Proteomes" id="UP000033618">
    <property type="component" value="Unassembled WGS sequence"/>
</dbReference>
<accession>A0A0F5JXH8</accession>
<feature type="domain" description="Solute-binding protein family 3/N-terminal" evidence="3">
    <location>
        <begin position="39"/>
        <end position="263"/>
    </location>
</feature>
<gene>
    <name evidence="4" type="ORF">WM40_17190</name>
</gene>
<keyword evidence="1 2" id="KW-0732">Signal</keyword>
<dbReference type="PANTHER" id="PTHR35936">
    <property type="entry name" value="MEMBRANE-BOUND LYTIC MUREIN TRANSGLYCOSYLASE F"/>
    <property type="match status" value="1"/>
</dbReference>
<dbReference type="RefSeq" id="WP_046153462.1">
    <property type="nucleotide sequence ID" value="NZ_CADFGU010000001.1"/>
</dbReference>
<dbReference type="CDD" id="cd01004">
    <property type="entry name" value="PBP2_MidA_like"/>
    <property type="match status" value="1"/>
</dbReference>
<dbReference type="Pfam" id="PF00497">
    <property type="entry name" value="SBP_bac_3"/>
    <property type="match status" value="1"/>
</dbReference>
<feature type="signal peptide" evidence="2">
    <location>
        <begin position="1"/>
        <end position="22"/>
    </location>
</feature>
<evidence type="ECO:0000256" key="2">
    <source>
        <dbReference type="SAM" id="SignalP"/>
    </source>
</evidence>
<dbReference type="InterPro" id="IPR001638">
    <property type="entry name" value="Solute-binding_3/MltF_N"/>
</dbReference>
<dbReference type="SUPFAM" id="SSF53850">
    <property type="entry name" value="Periplasmic binding protein-like II"/>
    <property type="match status" value="1"/>
</dbReference>
<dbReference type="EMBL" id="LAQU01000019">
    <property type="protein sequence ID" value="KKB62523.1"/>
    <property type="molecule type" value="Genomic_DNA"/>
</dbReference>
<evidence type="ECO:0000313" key="4">
    <source>
        <dbReference type="EMBL" id="KKB62523.1"/>
    </source>
</evidence>
<name>A0A0F5JXH8_9BURK</name>
<sequence>MKVSKLLGSMLLGLALPFVAHAQSCAPKIASDHLVKAGELQMSINPTLPPQQYVNDKGELEGLNVELGNAIAKALCLKPTYLRMDMPPMIPALKTGRFDAIDTGLFWTEERSKMFYMVPYAQQAISIYTLPGSKLVIHGFDDLAGRKVGVEIGTYQERKARGISDDMVKRGLQPIQFLTFETVTDTSQALLAGQVEAGLNIDETARSLEDRKLVKVWVRGQQGTDITFAFRDKVVAQAAADAITKLKADGTYDKLFAKFRMTPLKETTFSIRGTGPN</sequence>
<evidence type="ECO:0000259" key="3">
    <source>
        <dbReference type="SMART" id="SM00062"/>
    </source>
</evidence>
<feature type="chain" id="PRO_5002490210" evidence="2">
    <location>
        <begin position="23"/>
        <end position="277"/>
    </location>
</feature>
<dbReference type="OrthoDB" id="368476at2"/>
<comment type="caution">
    <text evidence="4">The sequence shown here is derived from an EMBL/GenBank/DDBJ whole genome shotgun (WGS) entry which is preliminary data.</text>
</comment>
<dbReference type="PANTHER" id="PTHR35936:SF17">
    <property type="entry name" value="ARGININE-BINDING EXTRACELLULAR PROTEIN ARTP"/>
    <property type="match status" value="1"/>
</dbReference>
<dbReference type="SMART" id="SM00062">
    <property type="entry name" value="PBPb"/>
    <property type="match status" value="1"/>
</dbReference>
<evidence type="ECO:0000256" key="1">
    <source>
        <dbReference type="ARBA" id="ARBA00022729"/>
    </source>
</evidence>
<protein>
    <submittedName>
        <fullName evidence="4">ABC transporter substrate-binding protein</fullName>
    </submittedName>
</protein>
<dbReference type="Gene3D" id="3.40.190.10">
    <property type="entry name" value="Periplasmic binding protein-like II"/>
    <property type="match status" value="2"/>
</dbReference>
<dbReference type="AlphaFoldDB" id="A0A0F5JXH8"/>
<evidence type="ECO:0000313" key="5">
    <source>
        <dbReference type="Proteomes" id="UP000033618"/>
    </source>
</evidence>